<organism evidence="3 4">
    <name type="scientific">Brachionus plicatilis</name>
    <name type="common">Marine rotifer</name>
    <name type="synonym">Brachionus muelleri</name>
    <dbReference type="NCBI Taxonomy" id="10195"/>
    <lineage>
        <taxon>Eukaryota</taxon>
        <taxon>Metazoa</taxon>
        <taxon>Spiralia</taxon>
        <taxon>Gnathifera</taxon>
        <taxon>Rotifera</taxon>
        <taxon>Eurotatoria</taxon>
        <taxon>Monogononta</taxon>
        <taxon>Pseudotrocha</taxon>
        <taxon>Ploima</taxon>
        <taxon>Brachionidae</taxon>
        <taxon>Brachionus</taxon>
    </lineage>
</organism>
<sequence length="250" mass="27087">MNYDIDIYKNNAIDLKKEIEELKNLTTKLSNEKNNLQTKLNQALTKQIAISSSSSALNGFPTVSHRYFLISNKLNSSQNQNSNGILAPTPPPPPPLPPPLPSFNLGGPPPPPPPPLPSFNLGGPPPPPPPPLPSFNSGGPPPPPPPPLPSFNSGGPPPPPPPPLGISGSSLPPKFGMPPPPPLNSFLVAQPLQRPISRKKFCPKQEMKTLYWNRIQIFKGCEVHFNSFVSIQKNLNNFFTTRNNLVLKNA</sequence>
<keyword evidence="1" id="KW-0175">Coiled coil</keyword>
<reference evidence="3 4" key="1">
    <citation type="journal article" date="2018" name="Sci. Rep.">
        <title>Genomic signatures of local adaptation to the degree of environmental predictability in rotifers.</title>
        <authorList>
            <person name="Franch-Gras L."/>
            <person name="Hahn C."/>
            <person name="Garcia-Roger E.M."/>
            <person name="Carmona M.J."/>
            <person name="Serra M."/>
            <person name="Gomez A."/>
        </authorList>
    </citation>
    <scope>NUCLEOTIDE SEQUENCE [LARGE SCALE GENOMIC DNA]</scope>
    <source>
        <strain evidence="3">HYR1</strain>
    </source>
</reference>
<dbReference type="EMBL" id="REGN01002592">
    <property type="protein sequence ID" value="RNA27133.1"/>
    <property type="molecule type" value="Genomic_DNA"/>
</dbReference>
<evidence type="ECO:0000256" key="1">
    <source>
        <dbReference type="SAM" id="Coils"/>
    </source>
</evidence>
<dbReference type="AlphaFoldDB" id="A0A3M7RU85"/>
<gene>
    <name evidence="3" type="ORF">BpHYR1_027785</name>
</gene>
<protein>
    <submittedName>
        <fullName evidence="3">Uncharacterized protein</fullName>
    </submittedName>
</protein>
<feature type="compositionally biased region" description="Low complexity" evidence="2">
    <location>
        <begin position="165"/>
        <end position="174"/>
    </location>
</feature>
<proteinExistence type="predicted"/>
<dbReference type="Proteomes" id="UP000276133">
    <property type="component" value="Unassembled WGS sequence"/>
</dbReference>
<comment type="caution">
    <text evidence="3">The sequence shown here is derived from an EMBL/GenBank/DDBJ whole genome shotgun (WGS) entry which is preliminary data.</text>
</comment>
<name>A0A3M7RU85_BRAPC</name>
<evidence type="ECO:0000313" key="3">
    <source>
        <dbReference type="EMBL" id="RNA27133.1"/>
    </source>
</evidence>
<keyword evidence="4" id="KW-1185">Reference proteome</keyword>
<feature type="compositionally biased region" description="Pro residues" evidence="2">
    <location>
        <begin position="88"/>
        <end position="164"/>
    </location>
</feature>
<feature type="coiled-coil region" evidence="1">
    <location>
        <begin position="5"/>
        <end position="46"/>
    </location>
</feature>
<evidence type="ECO:0000313" key="4">
    <source>
        <dbReference type="Proteomes" id="UP000276133"/>
    </source>
</evidence>
<dbReference type="STRING" id="10195.A0A3M7RU85"/>
<accession>A0A3M7RU85</accession>
<evidence type="ECO:0000256" key="2">
    <source>
        <dbReference type="SAM" id="MobiDB-lite"/>
    </source>
</evidence>
<feature type="region of interest" description="Disordered" evidence="2">
    <location>
        <begin position="79"/>
        <end position="179"/>
    </location>
</feature>